<protein>
    <submittedName>
        <fullName evidence="6">P-loop containing nucleoside triphosphate hydrolase protein</fullName>
    </submittedName>
</protein>
<evidence type="ECO:0000313" key="6">
    <source>
        <dbReference type="EMBL" id="KAF2646489.1"/>
    </source>
</evidence>
<dbReference type="Pfam" id="PF13087">
    <property type="entry name" value="AAA_12"/>
    <property type="match status" value="1"/>
</dbReference>
<name>A0A6A6SFE3_9PLEO</name>
<evidence type="ECO:0000256" key="2">
    <source>
        <dbReference type="SAM" id="MobiDB-lite"/>
    </source>
</evidence>
<feature type="domain" description="ZNFX1" evidence="5">
    <location>
        <begin position="176"/>
        <end position="282"/>
    </location>
</feature>
<dbReference type="OrthoDB" id="409395at2759"/>
<dbReference type="GO" id="GO:0031380">
    <property type="term" value="C:nuclear RNA-directed RNA polymerase complex"/>
    <property type="evidence" value="ECO:0007669"/>
    <property type="project" value="TreeGrafter"/>
</dbReference>
<organism evidence="6 7">
    <name type="scientific">Massarina eburnea CBS 473.64</name>
    <dbReference type="NCBI Taxonomy" id="1395130"/>
    <lineage>
        <taxon>Eukaryota</taxon>
        <taxon>Fungi</taxon>
        <taxon>Dikarya</taxon>
        <taxon>Ascomycota</taxon>
        <taxon>Pezizomycotina</taxon>
        <taxon>Dothideomycetes</taxon>
        <taxon>Pleosporomycetidae</taxon>
        <taxon>Pleosporales</taxon>
        <taxon>Massarineae</taxon>
        <taxon>Massarinaceae</taxon>
        <taxon>Massarina</taxon>
    </lineage>
</organism>
<dbReference type="Gene3D" id="3.40.50.300">
    <property type="entry name" value="P-loop containing nucleotide triphosphate hydrolases"/>
    <property type="match status" value="3"/>
</dbReference>
<dbReference type="InterPro" id="IPR027417">
    <property type="entry name" value="P-loop_NTPase"/>
</dbReference>
<dbReference type="PANTHER" id="PTHR10887">
    <property type="entry name" value="DNA2/NAM7 HELICASE FAMILY"/>
    <property type="match status" value="1"/>
</dbReference>
<dbReference type="CDD" id="cd06008">
    <property type="entry name" value="NF-X1-zinc-finger"/>
    <property type="match status" value="1"/>
</dbReference>
<dbReference type="Proteomes" id="UP000799753">
    <property type="component" value="Unassembled WGS sequence"/>
</dbReference>
<feature type="region of interest" description="Disordered" evidence="2">
    <location>
        <begin position="1"/>
        <end position="33"/>
    </location>
</feature>
<feature type="domain" description="DNA2/NAM7 helicase helicase" evidence="3">
    <location>
        <begin position="360"/>
        <end position="739"/>
    </location>
</feature>
<accession>A0A6A6SFE3</accession>
<keyword evidence="7" id="KW-1185">Reference proteome</keyword>
<keyword evidence="1" id="KW-0547">Nucleotide-binding</keyword>
<dbReference type="GO" id="GO:0004386">
    <property type="term" value="F:helicase activity"/>
    <property type="evidence" value="ECO:0007669"/>
    <property type="project" value="InterPro"/>
</dbReference>
<dbReference type="InterPro" id="IPR057373">
    <property type="entry name" value="ZNFX1"/>
</dbReference>
<feature type="compositionally biased region" description="Basic residues" evidence="2">
    <location>
        <begin position="1"/>
        <end position="12"/>
    </location>
</feature>
<evidence type="ECO:0000313" key="7">
    <source>
        <dbReference type="Proteomes" id="UP000799753"/>
    </source>
</evidence>
<feature type="domain" description="DNA2/NAM7 helicase-like C-terminal" evidence="4">
    <location>
        <begin position="753"/>
        <end position="941"/>
    </location>
</feature>
<evidence type="ECO:0000259" key="3">
    <source>
        <dbReference type="Pfam" id="PF13086"/>
    </source>
</evidence>
<dbReference type="Pfam" id="PF25396">
    <property type="entry name" value="ZNFX1"/>
    <property type="match status" value="1"/>
</dbReference>
<dbReference type="GO" id="GO:0016787">
    <property type="term" value="F:hydrolase activity"/>
    <property type="evidence" value="ECO:0007669"/>
    <property type="project" value="UniProtKB-KW"/>
</dbReference>
<dbReference type="SUPFAM" id="SSF52540">
    <property type="entry name" value="P-loop containing nucleoside triphosphate hydrolases"/>
    <property type="match status" value="1"/>
</dbReference>
<reference evidence="6" key="1">
    <citation type="journal article" date="2020" name="Stud. Mycol.">
        <title>101 Dothideomycetes genomes: a test case for predicting lifestyles and emergence of pathogens.</title>
        <authorList>
            <person name="Haridas S."/>
            <person name="Albert R."/>
            <person name="Binder M."/>
            <person name="Bloem J."/>
            <person name="Labutti K."/>
            <person name="Salamov A."/>
            <person name="Andreopoulos B."/>
            <person name="Baker S."/>
            <person name="Barry K."/>
            <person name="Bills G."/>
            <person name="Bluhm B."/>
            <person name="Cannon C."/>
            <person name="Castanera R."/>
            <person name="Culley D."/>
            <person name="Daum C."/>
            <person name="Ezra D."/>
            <person name="Gonzalez J."/>
            <person name="Henrissat B."/>
            <person name="Kuo A."/>
            <person name="Liang C."/>
            <person name="Lipzen A."/>
            <person name="Lutzoni F."/>
            <person name="Magnuson J."/>
            <person name="Mondo S."/>
            <person name="Nolan M."/>
            <person name="Ohm R."/>
            <person name="Pangilinan J."/>
            <person name="Park H.-J."/>
            <person name="Ramirez L."/>
            <person name="Alfaro M."/>
            <person name="Sun H."/>
            <person name="Tritt A."/>
            <person name="Yoshinaga Y."/>
            <person name="Zwiers L.-H."/>
            <person name="Turgeon B."/>
            <person name="Goodwin S."/>
            <person name="Spatafora J."/>
            <person name="Crous P."/>
            <person name="Grigoriev I."/>
        </authorList>
    </citation>
    <scope>NUCLEOTIDE SEQUENCE</scope>
    <source>
        <strain evidence="6">CBS 473.64</strain>
    </source>
</reference>
<dbReference type="CDD" id="cd18808">
    <property type="entry name" value="SF1_C_Upf1"/>
    <property type="match status" value="1"/>
</dbReference>
<dbReference type="GO" id="GO:0031048">
    <property type="term" value="P:regulatory ncRNA-mediated heterochromatin formation"/>
    <property type="evidence" value="ECO:0007669"/>
    <property type="project" value="TreeGrafter"/>
</dbReference>
<gene>
    <name evidence="6" type="ORF">P280DRAFT_440597</name>
</gene>
<dbReference type="PANTHER" id="PTHR10887:SF341">
    <property type="entry name" value="NFX1-TYPE ZINC FINGER-CONTAINING PROTEIN 1"/>
    <property type="match status" value="1"/>
</dbReference>
<evidence type="ECO:0000259" key="5">
    <source>
        <dbReference type="Pfam" id="PF25396"/>
    </source>
</evidence>
<proteinExistence type="predicted"/>
<keyword evidence="1" id="KW-0067">ATP-binding</keyword>
<keyword evidence="1" id="KW-0347">Helicase</keyword>
<evidence type="ECO:0000256" key="1">
    <source>
        <dbReference type="ARBA" id="ARBA00022806"/>
    </source>
</evidence>
<dbReference type="InterPro" id="IPR041679">
    <property type="entry name" value="DNA2/NAM7-like_C"/>
</dbReference>
<dbReference type="Pfam" id="PF13086">
    <property type="entry name" value="AAA_11"/>
    <property type="match status" value="1"/>
</dbReference>
<dbReference type="FunFam" id="3.40.50.300:FF:001366">
    <property type="entry name" value="ATP binding protein, putative"/>
    <property type="match status" value="1"/>
</dbReference>
<dbReference type="InterPro" id="IPR041677">
    <property type="entry name" value="DNA2/NAM7_AAA_11"/>
</dbReference>
<dbReference type="EMBL" id="MU006776">
    <property type="protein sequence ID" value="KAF2646489.1"/>
    <property type="molecule type" value="Genomic_DNA"/>
</dbReference>
<dbReference type="AlphaFoldDB" id="A0A6A6SFE3"/>
<evidence type="ECO:0000259" key="4">
    <source>
        <dbReference type="Pfam" id="PF13087"/>
    </source>
</evidence>
<sequence>MTKKGRVRKRNGHGNQEPRNSGVPALVPDNHTNGEMNAHIAERFRGGSGTYNSNQERVPMPLPPRSNNDILEYYETASAPVAGAGNWLCEPEIPRPSEILTATATIAATAGFALAGEHMIALEDDLRPNKVEGSYETKEEYLSTQYHLLKEDTIRPLRKAVEEVRRNPLKDESEYTNNIGIYEPVYLTSVVFSPRGLAARVAFSLGRVKKYVRWKQSKRLITGTLVALTPYDDAFQSKCIMATVAARPLSALESNPPEIDLFLQPQDFQIDPMKKWIMVESRSSFFEASRHTLVSLQHMMREPFPLSEYIVHAKKEVEPPHYVLDNPYTDMSSLVSMEEADDFQNVNILQSWPTGDSHGLDASQSKALKRILTNKLAIVQGPPGTGKTYVSVVALKILLANLRRGDPPIIVTCQTNHALDQLLRHVAEFEPNFIRLGGRSKDTDKIKKRTLFEVRNSFSQPQQRNARRKNQAMNNLRQLTGKMQLLLAPLSIESGCLDHRLLVKLGLITDEQAESLEIDPSRAMGISQDAPGIQIEQWLGKNLVSSRRPIKPDDFGVAYEEEDFDEVEQLEELEAEAVARDDDDIDALKGPVTSLCDNYTGKGGIYRTDNEVEGLLQKTANLNAIPIPDRGGIYKYFQRHTKRLILEEFRVLAAAYENWVQIRKIGQWEQDQQLLSQQRLIGLTTTGLSKYRPLIASLRPRVILVEEAAETLEAPVTAACVPSLEHLILVGDHQQLRPHCQVHAFEDEPYYFNLSLFERMVFNGIEIDCLTRQRRMIPEIRRLLAPIYGDTLQDHPSVLDVSNRPPVEGMGGNNSFFFTHNWPESRDHNMSCQNEHEAAMIVGFFDYLVVNGVDSRKITVLTFYNGQRSLLLSKLRKHQNLMGHPMNVVTVDSYQGEENDIVLLSLVRSSKKGGIGFLQVDNRVCVALSRAKRGFYLFGNAEQLACESSTWGDVVWTMYGKSKAKDTPKTGQQHRVGYFFPLECANHGNKLWIETPKDWALISGGCDVPCRCKLPCGHTCMLQCHPFPSDIINCTQMCNKTIPSCGHKCQSMCCDPCKCNNCERRSGGRKAMLKTLPNSNAWQQKPEHLGDPQAPVTTTSEWQAYTEDIVRNNDDRMVQGSQENAQLIEISPTRVSFPTASNADLLGDLEVAEPQGRRVRYTDTITYRRGQVNDSPMNLLD</sequence>
<dbReference type="InterPro" id="IPR047187">
    <property type="entry name" value="SF1_C_Upf1"/>
</dbReference>
<keyword evidence="6" id="KW-0378">Hydrolase</keyword>
<dbReference type="InterPro" id="IPR045055">
    <property type="entry name" value="DNA2/NAM7-like"/>
</dbReference>
<feature type="region of interest" description="Disordered" evidence="2">
    <location>
        <begin position="45"/>
        <end position="64"/>
    </location>
</feature>